<dbReference type="RefSeq" id="WP_036888350.1">
    <property type="nucleotide sequence ID" value="NZ_CAUPOR010000006.1"/>
</dbReference>
<dbReference type="Gene3D" id="3.40.390.10">
    <property type="entry name" value="Collagenase (Catalytic Domain)"/>
    <property type="match status" value="1"/>
</dbReference>
<dbReference type="KEGG" id="peo:AS203_00900"/>
<reference evidence="3" key="1">
    <citation type="submission" date="2015-11" db="EMBL/GenBank/DDBJ databases">
        <authorList>
            <person name="Holder M.E."/>
            <person name="Ajami N.J."/>
            <person name="Petrosino J.F."/>
        </authorList>
    </citation>
    <scope>NUCLEOTIDE SEQUENCE [LARGE SCALE GENOMIC DNA]</scope>
    <source>
        <strain evidence="3">F0113</strain>
    </source>
</reference>
<dbReference type="InterPro" id="IPR019026">
    <property type="entry name" value="Peptidase_M64_IgA"/>
</dbReference>
<keyword evidence="1" id="KW-0732">Signal</keyword>
<protein>
    <recommendedName>
        <fullName evidence="4">IgA Peptidase M64</fullName>
    </recommendedName>
</protein>
<dbReference type="EMBL" id="CP013195">
    <property type="protein sequence ID" value="ALO47836.1"/>
    <property type="molecule type" value="Genomic_DNA"/>
</dbReference>
<proteinExistence type="predicted"/>
<dbReference type="AlphaFoldDB" id="A0A0S2KHN1"/>
<dbReference type="GO" id="GO:0008237">
    <property type="term" value="F:metallopeptidase activity"/>
    <property type="evidence" value="ECO:0007669"/>
    <property type="project" value="InterPro"/>
</dbReference>
<dbReference type="Proteomes" id="UP000056252">
    <property type="component" value="Chromosome"/>
</dbReference>
<organism evidence="2 3">
    <name type="scientific">Hoylesella enoeca</name>
    <dbReference type="NCBI Taxonomy" id="76123"/>
    <lineage>
        <taxon>Bacteria</taxon>
        <taxon>Pseudomonadati</taxon>
        <taxon>Bacteroidota</taxon>
        <taxon>Bacteroidia</taxon>
        <taxon>Bacteroidales</taxon>
        <taxon>Prevotellaceae</taxon>
        <taxon>Hoylesella</taxon>
    </lineage>
</organism>
<feature type="signal peptide" evidence="1">
    <location>
        <begin position="1"/>
        <end position="21"/>
    </location>
</feature>
<dbReference type="OrthoDB" id="8440781at2"/>
<evidence type="ECO:0000313" key="2">
    <source>
        <dbReference type="EMBL" id="ALO47836.1"/>
    </source>
</evidence>
<dbReference type="InterPro" id="IPR024079">
    <property type="entry name" value="MetalloPept_cat_dom_sf"/>
</dbReference>
<sequence>MMKKKYFLYLFLALFVASCNESDNEDDVDIRQEQRDDITSLDGKVTTLQTATVGSGYNLILMGDGFTADQIKDGTYARVMEKARDNFFSLEPVKSLRAYFNVYAVQKVSLSRNLNGSTALASALNSSNTVCGYFSDDNLDYKTLIYASAVPGFKEENSVISVVMNTERSGGITFYHGWNSQLACAYTTLYGGLDSNYFRYTLVHETAGHGIGKLDDEYDTRHLTIDDYGRSYFEYGHSLGWVMNVSLTDDKTKAPWAEFLADTRYASEGLGLYEGGGARYATGVWRPTETSIMRVTDTESTSFNAPSRRAIYNQIMKVTTGKTPTYEEFVTFDLAHR</sequence>
<evidence type="ECO:0008006" key="4">
    <source>
        <dbReference type="Google" id="ProtNLM"/>
    </source>
</evidence>
<dbReference type="Pfam" id="PF09471">
    <property type="entry name" value="Peptidase_M64"/>
    <property type="match status" value="1"/>
</dbReference>
<dbReference type="STRING" id="76123.AS203_00900"/>
<evidence type="ECO:0000313" key="3">
    <source>
        <dbReference type="Proteomes" id="UP000056252"/>
    </source>
</evidence>
<feature type="chain" id="PRO_5006601704" description="IgA Peptidase M64" evidence="1">
    <location>
        <begin position="22"/>
        <end position="337"/>
    </location>
</feature>
<gene>
    <name evidence="2" type="ORF">AS203_00900</name>
</gene>
<name>A0A0S2KHN1_9BACT</name>
<dbReference type="PROSITE" id="PS51257">
    <property type="entry name" value="PROKAR_LIPOPROTEIN"/>
    <property type="match status" value="1"/>
</dbReference>
<accession>A0A0S2KHN1</accession>
<dbReference type="eggNOG" id="COG4886">
    <property type="taxonomic scope" value="Bacteria"/>
</dbReference>
<evidence type="ECO:0000256" key="1">
    <source>
        <dbReference type="SAM" id="SignalP"/>
    </source>
</evidence>
<keyword evidence="3" id="KW-1185">Reference proteome</keyword>